<sequence>MPAATLAQAVDKLQKQIGQQDSSVALTAGLDPRGDHPGQVLVELKDQRTQQVFVHYYVPAEQVVRAAGQDTAQGVPPGTLLKGKA</sequence>
<evidence type="ECO:0000313" key="1">
    <source>
        <dbReference type="EMBL" id="OIQ67062.1"/>
    </source>
</evidence>
<reference evidence="1" key="1">
    <citation type="submission" date="2016-10" db="EMBL/GenBank/DDBJ databases">
        <title>Sequence of Gallionella enrichment culture.</title>
        <authorList>
            <person name="Poehlein A."/>
            <person name="Muehling M."/>
            <person name="Daniel R."/>
        </authorList>
    </citation>
    <scope>NUCLEOTIDE SEQUENCE</scope>
</reference>
<name>A0A1J5P766_9ZZZZ</name>
<protein>
    <submittedName>
        <fullName evidence="1">Uncharacterized protein</fullName>
    </submittedName>
</protein>
<proteinExistence type="predicted"/>
<accession>A0A1J5P766</accession>
<dbReference type="AlphaFoldDB" id="A0A1J5P766"/>
<gene>
    <name evidence="1" type="ORF">GALL_513660</name>
</gene>
<dbReference type="EMBL" id="MLJW01006176">
    <property type="protein sequence ID" value="OIQ67062.1"/>
    <property type="molecule type" value="Genomic_DNA"/>
</dbReference>
<organism evidence="1">
    <name type="scientific">mine drainage metagenome</name>
    <dbReference type="NCBI Taxonomy" id="410659"/>
    <lineage>
        <taxon>unclassified sequences</taxon>
        <taxon>metagenomes</taxon>
        <taxon>ecological metagenomes</taxon>
    </lineage>
</organism>
<comment type="caution">
    <text evidence="1">The sequence shown here is derived from an EMBL/GenBank/DDBJ whole genome shotgun (WGS) entry which is preliminary data.</text>
</comment>